<keyword evidence="1" id="KW-1133">Transmembrane helix</keyword>
<comment type="caution">
    <text evidence="2">The sequence shown here is derived from an EMBL/GenBank/DDBJ whole genome shotgun (WGS) entry which is preliminary data.</text>
</comment>
<organism evidence="2 3">
    <name type="scientific">Parathielavia hyrcaniae</name>
    <dbReference type="NCBI Taxonomy" id="113614"/>
    <lineage>
        <taxon>Eukaryota</taxon>
        <taxon>Fungi</taxon>
        <taxon>Dikarya</taxon>
        <taxon>Ascomycota</taxon>
        <taxon>Pezizomycotina</taxon>
        <taxon>Sordariomycetes</taxon>
        <taxon>Sordariomycetidae</taxon>
        <taxon>Sordariales</taxon>
        <taxon>Chaetomiaceae</taxon>
        <taxon>Parathielavia</taxon>
    </lineage>
</organism>
<sequence length="106" mass="11850">MGSGDGAVSSLDRQHRGFPDSQLLQTIRAETSTNLLCFVQNSLCHMYVGHSICIDARVRLQIERLSVQIGWGSDMMRFGTTLYLLLGYAVVFRMMLRLIQGAPKVT</sequence>
<evidence type="ECO:0000256" key="1">
    <source>
        <dbReference type="SAM" id="Phobius"/>
    </source>
</evidence>
<keyword evidence="1" id="KW-0812">Transmembrane</keyword>
<dbReference type="EMBL" id="MU863624">
    <property type="protein sequence ID" value="KAK4106918.1"/>
    <property type="molecule type" value="Genomic_DNA"/>
</dbReference>
<keyword evidence="1" id="KW-0472">Membrane</keyword>
<reference evidence="2" key="2">
    <citation type="submission" date="2023-05" db="EMBL/GenBank/DDBJ databases">
        <authorList>
            <consortium name="Lawrence Berkeley National Laboratory"/>
            <person name="Steindorff A."/>
            <person name="Hensen N."/>
            <person name="Bonometti L."/>
            <person name="Westerberg I."/>
            <person name="Brannstrom I.O."/>
            <person name="Guillou S."/>
            <person name="Cros-Aarteil S."/>
            <person name="Calhoun S."/>
            <person name="Haridas S."/>
            <person name="Kuo A."/>
            <person name="Mondo S."/>
            <person name="Pangilinan J."/>
            <person name="Riley R."/>
            <person name="Labutti K."/>
            <person name="Andreopoulos B."/>
            <person name="Lipzen A."/>
            <person name="Chen C."/>
            <person name="Yanf M."/>
            <person name="Daum C."/>
            <person name="Ng V."/>
            <person name="Clum A."/>
            <person name="Ohm R."/>
            <person name="Martin F."/>
            <person name="Silar P."/>
            <person name="Natvig D."/>
            <person name="Lalanne C."/>
            <person name="Gautier V."/>
            <person name="Ament-Velasquez S.L."/>
            <person name="Kruys A."/>
            <person name="Hutchinson M.I."/>
            <person name="Powell A.J."/>
            <person name="Barry K."/>
            <person name="Miller A.N."/>
            <person name="Grigoriev I.V."/>
            <person name="Debuchy R."/>
            <person name="Gladieux P."/>
            <person name="Thoren M.H."/>
            <person name="Johannesson H."/>
        </authorList>
    </citation>
    <scope>NUCLEOTIDE SEQUENCE</scope>
    <source>
        <strain evidence="2">CBS 757.83</strain>
    </source>
</reference>
<feature type="transmembrane region" description="Helical" evidence="1">
    <location>
        <begin position="75"/>
        <end position="96"/>
    </location>
</feature>
<evidence type="ECO:0000313" key="2">
    <source>
        <dbReference type="EMBL" id="KAK4106918.1"/>
    </source>
</evidence>
<evidence type="ECO:0000313" key="3">
    <source>
        <dbReference type="Proteomes" id="UP001305647"/>
    </source>
</evidence>
<dbReference type="Proteomes" id="UP001305647">
    <property type="component" value="Unassembled WGS sequence"/>
</dbReference>
<name>A0AAN6T6T4_9PEZI</name>
<proteinExistence type="predicted"/>
<reference evidence="2" key="1">
    <citation type="journal article" date="2023" name="Mol. Phylogenet. Evol.">
        <title>Genome-scale phylogeny and comparative genomics of the fungal order Sordariales.</title>
        <authorList>
            <person name="Hensen N."/>
            <person name="Bonometti L."/>
            <person name="Westerberg I."/>
            <person name="Brannstrom I.O."/>
            <person name="Guillou S."/>
            <person name="Cros-Aarteil S."/>
            <person name="Calhoun S."/>
            <person name="Haridas S."/>
            <person name="Kuo A."/>
            <person name="Mondo S."/>
            <person name="Pangilinan J."/>
            <person name="Riley R."/>
            <person name="LaButti K."/>
            <person name="Andreopoulos B."/>
            <person name="Lipzen A."/>
            <person name="Chen C."/>
            <person name="Yan M."/>
            <person name="Daum C."/>
            <person name="Ng V."/>
            <person name="Clum A."/>
            <person name="Steindorff A."/>
            <person name="Ohm R.A."/>
            <person name="Martin F."/>
            <person name="Silar P."/>
            <person name="Natvig D.O."/>
            <person name="Lalanne C."/>
            <person name="Gautier V."/>
            <person name="Ament-Velasquez S.L."/>
            <person name="Kruys A."/>
            <person name="Hutchinson M.I."/>
            <person name="Powell A.J."/>
            <person name="Barry K."/>
            <person name="Miller A.N."/>
            <person name="Grigoriev I.V."/>
            <person name="Debuchy R."/>
            <person name="Gladieux P."/>
            <person name="Hiltunen Thoren M."/>
            <person name="Johannesson H."/>
        </authorList>
    </citation>
    <scope>NUCLEOTIDE SEQUENCE</scope>
    <source>
        <strain evidence="2">CBS 757.83</strain>
    </source>
</reference>
<keyword evidence="3" id="KW-1185">Reference proteome</keyword>
<gene>
    <name evidence="2" type="ORF">N658DRAFT_491541</name>
</gene>
<dbReference type="AlphaFoldDB" id="A0AAN6T6T4"/>
<accession>A0AAN6T6T4</accession>
<protein>
    <submittedName>
        <fullName evidence="2">Uncharacterized protein</fullName>
    </submittedName>
</protein>